<reference evidence="1 2" key="1">
    <citation type="submission" date="2020-08" db="EMBL/GenBank/DDBJ databases">
        <title>Genomic Encyclopedia of Type Strains, Phase III (KMG-III): the genomes of soil and plant-associated and newly described type strains.</title>
        <authorList>
            <person name="Whitman W."/>
        </authorList>
    </citation>
    <scope>NUCLEOTIDE SEQUENCE [LARGE SCALE GENOMIC DNA]</scope>
    <source>
        <strain evidence="1 2">CECT 3237</strain>
    </source>
</reference>
<dbReference type="Proteomes" id="UP000572907">
    <property type="component" value="Unassembled WGS sequence"/>
</dbReference>
<dbReference type="AlphaFoldDB" id="A0A7W5F0S9"/>
<protein>
    <submittedName>
        <fullName evidence="1">Uncharacterized protein</fullName>
    </submittedName>
</protein>
<keyword evidence="2" id="KW-1185">Reference proteome</keyword>
<organism evidence="1 2">
    <name type="scientific">Streptomyces violarus</name>
    <dbReference type="NCBI Taxonomy" id="67380"/>
    <lineage>
        <taxon>Bacteria</taxon>
        <taxon>Bacillati</taxon>
        <taxon>Actinomycetota</taxon>
        <taxon>Actinomycetes</taxon>
        <taxon>Kitasatosporales</taxon>
        <taxon>Streptomycetaceae</taxon>
        <taxon>Streptomyces</taxon>
    </lineage>
</organism>
<evidence type="ECO:0000313" key="1">
    <source>
        <dbReference type="EMBL" id="MBB3075573.1"/>
    </source>
</evidence>
<gene>
    <name evidence="1" type="ORF">FHS41_002042</name>
</gene>
<comment type="caution">
    <text evidence="1">The sequence shown here is derived from an EMBL/GenBank/DDBJ whole genome shotgun (WGS) entry which is preliminary data.</text>
</comment>
<name>A0A7W5F0S9_9ACTN</name>
<dbReference type="EMBL" id="JACHXE010000001">
    <property type="protein sequence ID" value="MBB3075573.1"/>
    <property type="molecule type" value="Genomic_DNA"/>
</dbReference>
<evidence type="ECO:0000313" key="2">
    <source>
        <dbReference type="Proteomes" id="UP000572907"/>
    </source>
</evidence>
<proteinExistence type="predicted"/>
<dbReference type="RefSeq" id="WP_184589844.1">
    <property type="nucleotide sequence ID" value="NZ_BMUP01000001.1"/>
</dbReference>
<sequence>MLGQWRAHLEGDPESGVTLTPWQQRRYAAGFLIAALRMRARDLLCPLWRPVDWLLSKDSRTNGVIATVVGAQAIYIVDDGGIPALVTEIWEPCGILGAGLYVLARWLRRVRGVELATPSSPRDDHPE</sequence>
<accession>A0A7W5F0S9</accession>